<name>A0A645JEZ7_9ZZZZ</name>
<sequence>MRALSVQHNQMLTLRVFLQRTINLIDQQHVIHGFTPVTRLSSNLFAIGNVVGHRVAVKPHLTLHRVEIGTKA</sequence>
<gene>
    <name evidence="1" type="ORF">SDC9_209494</name>
</gene>
<protein>
    <submittedName>
        <fullName evidence="1">Uncharacterized protein</fullName>
    </submittedName>
</protein>
<evidence type="ECO:0000313" key="1">
    <source>
        <dbReference type="EMBL" id="MPN61752.1"/>
    </source>
</evidence>
<reference evidence="1" key="1">
    <citation type="submission" date="2019-08" db="EMBL/GenBank/DDBJ databases">
        <authorList>
            <person name="Kucharzyk K."/>
            <person name="Murdoch R.W."/>
            <person name="Higgins S."/>
            <person name="Loffler F."/>
        </authorList>
    </citation>
    <scope>NUCLEOTIDE SEQUENCE</scope>
</reference>
<dbReference type="AlphaFoldDB" id="A0A645JEZ7"/>
<comment type="caution">
    <text evidence="1">The sequence shown here is derived from an EMBL/GenBank/DDBJ whole genome shotgun (WGS) entry which is preliminary data.</text>
</comment>
<proteinExistence type="predicted"/>
<accession>A0A645JEZ7</accession>
<organism evidence="1">
    <name type="scientific">bioreactor metagenome</name>
    <dbReference type="NCBI Taxonomy" id="1076179"/>
    <lineage>
        <taxon>unclassified sequences</taxon>
        <taxon>metagenomes</taxon>
        <taxon>ecological metagenomes</taxon>
    </lineage>
</organism>
<dbReference type="EMBL" id="VSSQ01138804">
    <property type="protein sequence ID" value="MPN61752.1"/>
    <property type="molecule type" value="Genomic_DNA"/>
</dbReference>